<accession>A0A016VKA7</accession>
<protein>
    <submittedName>
        <fullName evidence="1">Uncharacterized protein</fullName>
    </submittedName>
</protein>
<evidence type="ECO:0000313" key="2">
    <source>
        <dbReference type="Proteomes" id="UP000024635"/>
    </source>
</evidence>
<gene>
    <name evidence="1" type="primary">Acey_s0009.g568</name>
    <name evidence="1" type="ORF">Y032_0009g568</name>
</gene>
<comment type="caution">
    <text evidence="1">The sequence shown here is derived from an EMBL/GenBank/DDBJ whole genome shotgun (WGS) entry which is preliminary data.</text>
</comment>
<reference evidence="2" key="1">
    <citation type="journal article" date="2015" name="Nat. Genet.">
        <title>The genome and transcriptome of the zoonotic hookworm Ancylostoma ceylanicum identify infection-specific gene families.</title>
        <authorList>
            <person name="Schwarz E.M."/>
            <person name="Hu Y."/>
            <person name="Antoshechkin I."/>
            <person name="Miller M.M."/>
            <person name="Sternberg P.W."/>
            <person name="Aroian R.V."/>
        </authorList>
    </citation>
    <scope>NUCLEOTIDE SEQUENCE</scope>
    <source>
        <strain evidence="2">HY135</strain>
    </source>
</reference>
<name>A0A016VKA7_9BILA</name>
<sequence>MLMISLNKCVLITAVSVNRYQRSQGGWCAKMKHRVHPFCTFHTSRGVILDSSTLRSPNYVAELDHWVEACC</sequence>
<evidence type="ECO:0000313" key="1">
    <source>
        <dbReference type="EMBL" id="EYC27193.1"/>
    </source>
</evidence>
<proteinExistence type="predicted"/>
<organism evidence="1 2">
    <name type="scientific">Ancylostoma ceylanicum</name>
    <dbReference type="NCBI Taxonomy" id="53326"/>
    <lineage>
        <taxon>Eukaryota</taxon>
        <taxon>Metazoa</taxon>
        <taxon>Ecdysozoa</taxon>
        <taxon>Nematoda</taxon>
        <taxon>Chromadorea</taxon>
        <taxon>Rhabditida</taxon>
        <taxon>Rhabditina</taxon>
        <taxon>Rhabditomorpha</taxon>
        <taxon>Strongyloidea</taxon>
        <taxon>Ancylostomatidae</taxon>
        <taxon>Ancylostomatinae</taxon>
        <taxon>Ancylostoma</taxon>
    </lineage>
</organism>
<dbReference type="EMBL" id="JARK01001345">
    <property type="protein sequence ID" value="EYC27193.1"/>
    <property type="molecule type" value="Genomic_DNA"/>
</dbReference>
<dbReference type="AlphaFoldDB" id="A0A016VKA7"/>
<dbReference type="Proteomes" id="UP000024635">
    <property type="component" value="Unassembled WGS sequence"/>
</dbReference>
<keyword evidence="2" id="KW-1185">Reference proteome</keyword>